<accession>A0ABN2TP28</accession>
<evidence type="ECO:0000259" key="1">
    <source>
        <dbReference type="Pfam" id="PF13280"/>
    </source>
</evidence>
<comment type="caution">
    <text evidence="3">The sequence shown here is derived from an EMBL/GenBank/DDBJ whole genome shotgun (WGS) entry which is preliminary data.</text>
</comment>
<organism evidence="3 4">
    <name type="scientific">Brevibacterium samyangense</name>
    <dbReference type="NCBI Taxonomy" id="366888"/>
    <lineage>
        <taxon>Bacteria</taxon>
        <taxon>Bacillati</taxon>
        <taxon>Actinomycetota</taxon>
        <taxon>Actinomycetes</taxon>
        <taxon>Micrococcales</taxon>
        <taxon>Brevibacteriaceae</taxon>
        <taxon>Brevibacterium</taxon>
    </lineage>
</organism>
<dbReference type="EMBL" id="BAAANO010000035">
    <property type="protein sequence ID" value="GAA2014398.1"/>
    <property type="molecule type" value="Genomic_DNA"/>
</dbReference>
<dbReference type="PANTHER" id="PTHR34580:SF3">
    <property type="entry name" value="PROTEIN PAFB"/>
    <property type="match status" value="1"/>
</dbReference>
<proteinExistence type="predicted"/>
<dbReference type="Pfam" id="PF25583">
    <property type="entry name" value="WCX"/>
    <property type="match status" value="1"/>
</dbReference>
<dbReference type="Pfam" id="PF13280">
    <property type="entry name" value="WYL"/>
    <property type="match status" value="1"/>
</dbReference>
<protein>
    <submittedName>
        <fullName evidence="3">YafY family protein</fullName>
    </submittedName>
</protein>
<evidence type="ECO:0000313" key="3">
    <source>
        <dbReference type="EMBL" id="GAA2014398.1"/>
    </source>
</evidence>
<reference evidence="3 4" key="1">
    <citation type="journal article" date="2019" name="Int. J. Syst. Evol. Microbiol.">
        <title>The Global Catalogue of Microorganisms (GCM) 10K type strain sequencing project: providing services to taxonomists for standard genome sequencing and annotation.</title>
        <authorList>
            <consortium name="The Broad Institute Genomics Platform"/>
            <consortium name="The Broad Institute Genome Sequencing Center for Infectious Disease"/>
            <person name="Wu L."/>
            <person name="Ma J."/>
        </authorList>
    </citation>
    <scope>NUCLEOTIDE SEQUENCE [LARGE SCALE GENOMIC DNA]</scope>
    <source>
        <strain evidence="3 4">JCM 14546</strain>
    </source>
</reference>
<sequence>MNLLFALRAARGWVDRDDLRRAIVDYRDLSDDAFDRQFSRDKDALRELGIEISTTDWDDIHEPGRSAYGYRITDEDYALPEIDLTPEEAWVLSIAQNFWQGTALGRDAQNALHKLRGLGHDLAPTTEPGVPQGVFATPAFSEALAQVRARRTVTFTYRKPGAAPEQRRVQPYGVHSRADRAYLVGYDLDRADVRNFRLSRIEGGFSRLRGTRDGDYEVPAGFDARSVFPGTGTAAGEGGTTEGEDLTTVTLAIAPGRADPLRREGTAAGTDALGRDLVTLRVWALDGLPARLAVFGPSVEVLAPAHVREAHRAHLGAVRDRLAALGGDSPAPNEQESDRHGR</sequence>
<feature type="domain" description="WYL" evidence="1">
    <location>
        <begin position="145"/>
        <end position="202"/>
    </location>
</feature>
<dbReference type="PROSITE" id="PS52050">
    <property type="entry name" value="WYL"/>
    <property type="match status" value="1"/>
</dbReference>
<dbReference type="InterPro" id="IPR057727">
    <property type="entry name" value="WCX_dom"/>
</dbReference>
<evidence type="ECO:0000313" key="4">
    <source>
        <dbReference type="Proteomes" id="UP001500755"/>
    </source>
</evidence>
<gene>
    <name evidence="3" type="ORF">GCM10009755_27660</name>
</gene>
<dbReference type="InterPro" id="IPR026881">
    <property type="entry name" value="WYL_dom"/>
</dbReference>
<dbReference type="InterPro" id="IPR051534">
    <property type="entry name" value="CBASS_pafABC_assoc_protein"/>
</dbReference>
<dbReference type="PANTHER" id="PTHR34580">
    <property type="match status" value="1"/>
</dbReference>
<dbReference type="Proteomes" id="UP001500755">
    <property type="component" value="Unassembled WGS sequence"/>
</dbReference>
<evidence type="ECO:0000259" key="2">
    <source>
        <dbReference type="Pfam" id="PF25583"/>
    </source>
</evidence>
<keyword evidence="4" id="KW-1185">Reference proteome</keyword>
<name>A0ABN2TP28_9MICO</name>
<feature type="domain" description="WCX" evidence="2">
    <location>
        <begin position="247"/>
        <end position="316"/>
    </location>
</feature>